<keyword evidence="2" id="KW-1133">Transmembrane helix</keyword>
<gene>
    <name evidence="3" type="ORF">CLAU1311_LOCUS4578</name>
</gene>
<feature type="transmembrane region" description="Helical" evidence="2">
    <location>
        <begin position="190"/>
        <end position="209"/>
    </location>
</feature>
<feature type="compositionally biased region" description="Acidic residues" evidence="1">
    <location>
        <begin position="109"/>
        <end position="119"/>
    </location>
</feature>
<evidence type="ECO:0000256" key="2">
    <source>
        <dbReference type="SAM" id="Phobius"/>
    </source>
</evidence>
<sequence>MDLKRSVKARLDQYVDEAMEFADEHPLMLAQKDGADGLETPIAIYLPSRRIFVKEAGEASDFGLCYTHYMPSSVEGGEEEAIEEGKAHLEELLSAKGLVPFSAGAQERENEEEEEEEECFWSPLERGGDQGSSKAAMAARGGGGAGVGALSRAGAHDGSKVDDGEDDDDDALMSHVKGGATSTSTGDPTLFLGGAVLALIMALFMYLILK</sequence>
<dbReference type="EMBL" id="HBHU01007079">
    <property type="protein sequence ID" value="CAE0019358.1"/>
    <property type="molecule type" value="Transcribed_RNA"/>
</dbReference>
<evidence type="ECO:0000313" key="3">
    <source>
        <dbReference type="EMBL" id="CAE0019358.1"/>
    </source>
</evidence>
<name>A0A7S3E2B3_9CHLO</name>
<protein>
    <submittedName>
        <fullName evidence="3">Uncharacterized protein</fullName>
    </submittedName>
</protein>
<organism evidence="3">
    <name type="scientific">Chloropicon laureae</name>
    <dbReference type="NCBI Taxonomy" id="464258"/>
    <lineage>
        <taxon>Eukaryota</taxon>
        <taxon>Viridiplantae</taxon>
        <taxon>Chlorophyta</taxon>
        <taxon>Chloropicophyceae</taxon>
        <taxon>Chloropicales</taxon>
        <taxon>Chloropicaceae</taxon>
        <taxon>Chloropicon</taxon>
    </lineage>
</organism>
<evidence type="ECO:0000256" key="1">
    <source>
        <dbReference type="SAM" id="MobiDB-lite"/>
    </source>
</evidence>
<proteinExistence type="predicted"/>
<keyword evidence="2" id="KW-0472">Membrane</keyword>
<keyword evidence="2" id="KW-0812">Transmembrane</keyword>
<accession>A0A7S3E2B3</accession>
<dbReference type="AlphaFoldDB" id="A0A7S3E2B3"/>
<feature type="region of interest" description="Disordered" evidence="1">
    <location>
        <begin position="101"/>
        <end position="184"/>
    </location>
</feature>
<reference evidence="3" key="1">
    <citation type="submission" date="2021-01" db="EMBL/GenBank/DDBJ databases">
        <authorList>
            <person name="Corre E."/>
            <person name="Pelletier E."/>
            <person name="Niang G."/>
            <person name="Scheremetjew M."/>
            <person name="Finn R."/>
            <person name="Kale V."/>
            <person name="Holt S."/>
            <person name="Cochrane G."/>
            <person name="Meng A."/>
            <person name="Brown T."/>
            <person name="Cohen L."/>
        </authorList>
    </citation>
    <scope>NUCLEOTIDE SEQUENCE</scope>
    <source>
        <strain evidence="3">RCC856</strain>
    </source>
</reference>